<feature type="coiled-coil region" evidence="4">
    <location>
        <begin position="1159"/>
        <end position="1207"/>
    </location>
</feature>
<dbReference type="Gene3D" id="1.20.120.1530">
    <property type="match status" value="4"/>
</dbReference>
<protein>
    <submittedName>
        <fullName evidence="6">Methyl-accepting chemotaxis protein</fullName>
    </submittedName>
</protein>
<dbReference type="SMART" id="SM00283">
    <property type="entry name" value="MA"/>
    <property type="match status" value="1"/>
</dbReference>
<dbReference type="PROSITE" id="PS50111">
    <property type="entry name" value="CHEMOTAXIS_TRANSDUC_2"/>
    <property type="match status" value="1"/>
</dbReference>
<dbReference type="SUPFAM" id="SSF55785">
    <property type="entry name" value="PYP-like sensor domain (PAS domain)"/>
    <property type="match status" value="1"/>
</dbReference>
<dbReference type="EMBL" id="CP113361">
    <property type="protein sequence ID" value="WAI02324.1"/>
    <property type="molecule type" value="Genomic_DNA"/>
</dbReference>
<keyword evidence="4" id="KW-0175">Coiled coil</keyword>
<sequence>METIGRKALFEAYPSNDGKNVGDRILDDWAETLKSAIKGDTSARINLDIVDGSLKSLGETLNIAMDIMAEVDLLQNKAELFIRENPLAIAVLGPNKSCIDINREYERVWRGRYEELMRKKLYEFDIMVTGGDDMYASFETKRHAVSEMELKWPNGEKTYVTLSQVPVLDDNGDILVNYYIYQDRTKDLSVQNYLNNEVERLKVNLEMFARGDLKFNSVVDVGNDYTTAIRDKFTQINGSIDEVRDAVGAVVKDMGTLAVAGVEGKLDTRVDASKHQGDFRQIVEGVNDTLDAVVGPLNVAAEYVDRIGKGEIPEKITDVYAGDFNEIKNNLNLCIDGLGGLVEADLVLQKVAANDYTAKVEGNYVGLYADVASSLNEVIDRLLHIQNTVQNVAAGDLGDLSAYKAVGRRSENDKMIPSFVDMMEKLEAVVNDAEMLAEAGVKGQLDVRADATRHAGAYGEVIRGINNCLDAVVGPLNVTAEYVDRIGKGDIPEKITDVYAGDFNEIKNNLNLCIDGLGGLVEADLVLQKVAANDYTAKVEGNYVGLYADVASSLNEVIDRLLHIQNTVQNVAAGDLGDLSAYKAVGRRSENDKMIPSFVDMMENLEAVVNDAEMLAEAGVKGQLDVRADATHHAGAYGEVIRGINNCLDAVVGPLNVAAEYVDRIGKGDIPEKITDVYAGDFNEIKNNLNLCIDGLGGLVEADLVLQKVAANDYTAKVEGNYVGLYADVASSLNEVIDRLLHIQNTVQNVAAGDLGDLSAYKAVGRRSENDKMIPSFVDMMEKLEAVVNDAEMLAEAGVKGQLDVRADATRHAGAYGEVIRGINNCLDAVVGPLNVTAEYVDRISKGNIPAKIMDDYAGDFNEIKNNLNGCIDAVNLLVKDTNMLADAAAAGKLTTRADISQHSGDYAKIVGGLNQTLDIINEPFREMNAAIVQLDVTADETTRGADEIAKAAEQVAVTSQFCADLSNSLITQIEAVDRQVADLSASNEEIASTSQEVHEHAVQTAEIGEKAQELGAVANSKMNIVETIAKQSVDEIQNLNSRMQEIDNVVKQVNDIANQINLLALNAAIEAARAGEHGRGFAVVAGEVRNLAEEAKQATGRIDQVIAGVQAISAKTAEAIGSAHNEIGSGVASVNATIEALNEIVQGSRDVRINIDEIAKAIEEQANMANRIVEAMEESNRLTRENQRQVEELASLAEEASASTEEIGSSIYEVKNMAGGLKQTMDKFEV</sequence>
<dbReference type="Pfam" id="PF00015">
    <property type="entry name" value="MCPsignal"/>
    <property type="match status" value="1"/>
</dbReference>
<dbReference type="SMART" id="SM00304">
    <property type="entry name" value="HAMP"/>
    <property type="match status" value="8"/>
</dbReference>
<name>A0A9X9S591_METOG</name>
<dbReference type="InterPro" id="IPR004089">
    <property type="entry name" value="MCPsignal_dom"/>
</dbReference>
<feature type="domain" description="Methyl-accepting transducer" evidence="5">
    <location>
        <begin position="945"/>
        <end position="1181"/>
    </location>
</feature>
<dbReference type="PANTHER" id="PTHR43531:SF11">
    <property type="entry name" value="METHYL-ACCEPTING CHEMOTAXIS PROTEIN 3"/>
    <property type="match status" value="1"/>
</dbReference>
<keyword evidence="7" id="KW-1185">Reference proteome</keyword>
<dbReference type="Proteomes" id="UP001163096">
    <property type="component" value="Chromosome"/>
</dbReference>
<dbReference type="InterPro" id="IPR003660">
    <property type="entry name" value="HAMP_dom"/>
</dbReference>
<dbReference type="Pfam" id="PF18947">
    <property type="entry name" value="HAMP_2"/>
    <property type="match status" value="5"/>
</dbReference>
<organism evidence="6 7">
    <name type="scientific">Methanogenium organophilum</name>
    <dbReference type="NCBI Taxonomy" id="2199"/>
    <lineage>
        <taxon>Archaea</taxon>
        <taxon>Methanobacteriati</taxon>
        <taxon>Methanobacteriota</taxon>
        <taxon>Stenosarchaea group</taxon>
        <taxon>Methanomicrobia</taxon>
        <taxon>Methanomicrobiales</taxon>
        <taxon>Methanomicrobiaceae</taxon>
        <taxon>Methanogenium</taxon>
    </lineage>
</organism>
<dbReference type="InterPro" id="IPR051310">
    <property type="entry name" value="MCP_chemotaxis"/>
</dbReference>
<dbReference type="SUPFAM" id="SSF58104">
    <property type="entry name" value="Methyl-accepting chemotaxis protein (MCP) signaling domain"/>
    <property type="match status" value="2"/>
</dbReference>
<keyword evidence="3" id="KW-0807">Transducer</keyword>
<dbReference type="GO" id="GO:0007165">
    <property type="term" value="P:signal transduction"/>
    <property type="evidence" value="ECO:0007669"/>
    <property type="project" value="UniProtKB-KW"/>
</dbReference>
<evidence type="ECO:0000259" key="5">
    <source>
        <dbReference type="PROSITE" id="PS50111"/>
    </source>
</evidence>
<comment type="similarity">
    <text evidence="2">Belongs to the methyl-accepting chemotaxis (MCP) protein family.</text>
</comment>
<dbReference type="CDD" id="cd11386">
    <property type="entry name" value="MCP_signal"/>
    <property type="match status" value="1"/>
</dbReference>
<evidence type="ECO:0000256" key="3">
    <source>
        <dbReference type="PROSITE-ProRule" id="PRU00284"/>
    </source>
</evidence>
<dbReference type="PANTHER" id="PTHR43531">
    <property type="entry name" value="PROTEIN ICFG"/>
    <property type="match status" value="1"/>
</dbReference>
<accession>A0A9X9S591</accession>
<evidence type="ECO:0000313" key="7">
    <source>
        <dbReference type="Proteomes" id="UP001163096"/>
    </source>
</evidence>
<dbReference type="GO" id="GO:0016020">
    <property type="term" value="C:membrane"/>
    <property type="evidence" value="ECO:0007669"/>
    <property type="project" value="InterPro"/>
</dbReference>
<keyword evidence="1" id="KW-0145">Chemotaxis</keyword>
<dbReference type="GeneID" id="76834532"/>
<feature type="coiled-coil region" evidence="4">
    <location>
        <begin position="1030"/>
        <end position="1057"/>
    </location>
</feature>
<gene>
    <name evidence="6" type="ORF">OU421_05480</name>
</gene>
<dbReference type="AlphaFoldDB" id="A0A9X9S591"/>
<reference evidence="6" key="1">
    <citation type="submission" date="2022-11" db="EMBL/GenBank/DDBJ databases">
        <title>Complete genome sequence of Methanogenium organophilum DSM 3596.</title>
        <authorList>
            <person name="Chen S.-C."/>
            <person name="Lai S.-J."/>
            <person name="You Y.-T."/>
        </authorList>
    </citation>
    <scope>NUCLEOTIDE SEQUENCE</scope>
    <source>
        <strain evidence="6">DSM 3596</strain>
    </source>
</reference>
<evidence type="ECO:0000256" key="4">
    <source>
        <dbReference type="SAM" id="Coils"/>
    </source>
</evidence>
<evidence type="ECO:0000256" key="2">
    <source>
        <dbReference type="ARBA" id="ARBA00029447"/>
    </source>
</evidence>
<evidence type="ECO:0000313" key="6">
    <source>
        <dbReference type="EMBL" id="WAI02324.1"/>
    </source>
</evidence>
<dbReference type="InterPro" id="IPR035965">
    <property type="entry name" value="PAS-like_dom_sf"/>
</dbReference>
<dbReference type="RefSeq" id="WP_268187602.1">
    <property type="nucleotide sequence ID" value="NZ_CP113361.1"/>
</dbReference>
<evidence type="ECO:0000256" key="1">
    <source>
        <dbReference type="ARBA" id="ARBA00022500"/>
    </source>
</evidence>
<dbReference type="GO" id="GO:0004888">
    <property type="term" value="F:transmembrane signaling receptor activity"/>
    <property type="evidence" value="ECO:0007669"/>
    <property type="project" value="InterPro"/>
</dbReference>
<proteinExistence type="inferred from homology"/>
<dbReference type="PRINTS" id="PR00260">
    <property type="entry name" value="CHEMTRNSDUCR"/>
</dbReference>
<dbReference type="Gene3D" id="3.30.450.20">
    <property type="entry name" value="PAS domain"/>
    <property type="match status" value="1"/>
</dbReference>
<dbReference type="KEGG" id="mou:OU421_05480"/>
<dbReference type="InterPro" id="IPR004090">
    <property type="entry name" value="Chemotax_Me-accpt_rcpt"/>
</dbReference>
<dbReference type="GO" id="GO:0006935">
    <property type="term" value="P:chemotaxis"/>
    <property type="evidence" value="ECO:0007669"/>
    <property type="project" value="UniProtKB-KW"/>
</dbReference>
<dbReference type="Gene3D" id="1.10.287.950">
    <property type="entry name" value="Methyl-accepting chemotaxis protein"/>
    <property type="match status" value="1"/>
</dbReference>